<dbReference type="Pfam" id="PF00067">
    <property type="entry name" value="p450"/>
    <property type="match status" value="1"/>
</dbReference>
<dbReference type="GO" id="GO:0005506">
    <property type="term" value="F:iron ion binding"/>
    <property type="evidence" value="ECO:0007669"/>
    <property type="project" value="InterPro"/>
</dbReference>
<evidence type="ECO:0000256" key="6">
    <source>
        <dbReference type="PIRSR" id="PIRSR602401-1"/>
    </source>
</evidence>
<keyword evidence="4 7" id="KW-0560">Oxidoreductase</keyword>
<feature type="binding site" description="axial binding residue" evidence="6">
    <location>
        <position position="456"/>
    </location>
    <ligand>
        <name>heme</name>
        <dbReference type="ChEBI" id="CHEBI:30413"/>
    </ligand>
    <ligandPart>
        <name>Fe</name>
        <dbReference type="ChEBI" id="CHEBI:18248"/>
    </ligandPart>
</feature>
<comment type="similarity">
    <text evidence="1 7">Belongs to the cytochrome P450 family.</text>
</comment>
<evidence type="ECO:0000256" key="3">
    <source>
        <dbReference type="ARBA" id="ARBA00022723"/>
    </source>
</evidence>
<evidence type="ECO:0000256" key="8">
    <source>
        <dbReference type="SAM" id="Phobius"/>
    </source>
</evidence>
<evidence type="ECO:0000313" key="9">
    <source>
        <dbReference type="EMBL" id="WOK94772.1"/>
    </source>
</evidence>
<dbReference type="PRINTS" id="PR00385">
    <property type="entry name" value="P450"/>
</dbReference>
<keyword evidence="8" id="KW-1133">Transmembrane helix</keyword>
<dbReference type="SUPFAM" id="SSF48264">
    <property type="entry name" value="Cytochrome P450"/>
    <property type="match status" value="1"/>
</dbReference>
<organism evidence="9 10">
    <name type="scientific">Canna indica</name>
    <name type="common">Indian-shot</name>
    <dbReference type="NCBI Taxonomy" id="4628"/>
    <lineage>
        <taxon>Eukaryota</taxon>
        <taxon>Viridiplantae</taxon>
        <taxon>Streptophyta</taxon>
        <taxon>Embryophyta</taxon>
        <taxon>Tracheophyta</taxon>
        <taxon>Spermatophyta</taxon>
        <taxon>Magnoliopsida</taxon>
        <taxon>Liliopsida</taxon>
        <taxon>Zingiberales</taxon>
        <taxon>Cannaceae</taxon>
        <taxon>Canna</taxon>
    </lineage>
</organism>
<name>A0AAQ3JTQ1_9LILI</name>
<gene>
    <name evidence="9" type="ORF">Cni_G03477</name>
</gene>
<accession>A0AAQ3JTQ1</accession>
<sequence length="520" mass="58692">MEFFDLVGIPISFPLLLLLFLSSILFSRIAEKIKLRLPPGPPRWPIVGNLLQLGPLPHRDMARFSSAYGPLVYLRLGAVHAVTTDDPGVIREILLRQDDVFASRPRTLAAVRLAYGCGDVALAPLGPHWKRMRRTCMEHLLTTKRLDSFSGHRASEVRHLVRDVASVEGAVDLREVLGGFSMNNVTRMLLGKRFFGPELAGPAEAAEFMRLTHELFSLLGMIYLGDYLPLWRWFDPFGCEKKMREVEKKIDEFHQNIIDEHRAAGNGESREDMDFVDVLLSLPGEDGNEHMDDVDIKALMQDMIAAATDTSSVTNEWAMTEMIKNPRVLEKVQEELDRVVGRDRLLQEADLGRLTYLRCVVRETFRMHPAGPFIIPHESTRATKVMGYDIPARTRVFINTHALGRNTGVWGDADIDEFQPERHLLSAEDEGEQQRVEISHGPDFKILPFSAGKRKCPGGPLGVVMVLMALATLCHCFDWSPPEGVRREEIETEEVYGMTMPKAKPLMAVARPRLAPHLYQ</sequence>
<dbReference type="InterPro" id="IPR001128">
    <property type="entry name" value="Cyt_P450"/>
</dbReference>
<dbReference type="CDD" id="cd20618">
    <property type="entry name" value="CYP71_clan"/>
    <property type="match status" value="1"/>
</dbReference>
<proteinExistence type="inferred from homology"/>
<keyword evidence="2 6" id="KW-0349">Heme</keyword>
<keyword evidence="3 6" id="KW-0479">Metal-binding</keyword>
<dbReference type="PANTHER" id="PTHR47944">
    <property type="entry name" value="CYTOCHROME P450 98A9"/>
    <property type="match status" value="1"/>
</dbReference>
<keyword evidence="7" id="KW-0503">Monooxygenase</keyword>
<evidence type="ECO:0000256" key="4">
    <source>
        <dbReference type="ARBA" id="ARBA00023002"/>
    </source>
</evidence>
<evidence type="ECO:0000313" key="10">
    <source>
        <dbReference type="Proteomes" id="UP001327560"/>
    </source>
</evidence>
<dbReference type="InterPro" id="IPR036396">
    <property type="entry name" value="Cyt_P450_sf"/>
</dbReference>
<dbReference type="Gene3D" id="1.10.630.10">
    <property type="entry name" value="Cytochrome P450"/>
    <property type="match status" value="1"/>
</dbReference>
<dbReference type="PROSITE" id="PS00086">
    <property type="entry name" value="CYTOCHROME_P450"/>
    <property type="match status" value="1"/>
</dbReference>
<dbReference type="PANTHER" id="PTHR47944:SF16">
    <property type="entry name" value="CYTOCHROME P450 FAMILY 1 SUBFAMILY A POLYPEPTIDE 1"/>
    <property type="match status" value="1"/>
</dbReference>
<dbReference type="InterPro" id="IPR017972">
    <property type="entry name" value="Cyt_P450_CS"/>
</dbReference>
<dbReference type="GO" id="GO:0020037">
    <property type="term" value="F:heme binding"/>
    <property type="evidence" value="ECO:0007669"/>
    <property type="project" value="InterPro"/>
</dbReference>
<evidence type="ECO:0000256" key="1">
    <source>
        <dbReference type="ARBA" id="ARBA00010617"/>
    </source>
</evidence>
<evidence type="ECO:0000256" key="7">
    <source>
        <dbReference type="RuleBase" id="RU000461"/>
    </source>
</evidence>
<dbReference type="AlphaFoldDB" id="A0AAQ3JTQ1"/>
<keyword evidence="5 6" id="KW-0408">Iron</keyword>
<reference evidence="9 10" key="1">
    <citation type="submission" date="2023-10" db="EMBL/GenBank/DDBJ databases">
        <title>Chromosome-scale genome assembly provides insights into flower coloration mechanisms of Canna indica.</title>
        <authorList>
            <person name="Li C."/>
        </authorList>
    </citation>
    <scope>NUCLEOTIDE SEQUENCE [LARGE SCALE GENOMIC DNA]</scope>
    <source>
        <tissue evidence="9">Flower</tissue>
    </source>
</reference>
<evidence type="ECO:0000256" key="2">
    <source>
        <dbReference type="ARBA" id="ARBA00022617"/>
    </source>
</evidence>
<keyword evidence="8" id="KW-0472">Membrane</keyword>
<dbReference type="InterPro" id="IPR002401">
    <property type="entry name" value="Cyt_P450_E_grp-I"/>
</dbReference>
<comment type="cofactor">
    <cofactor evidence="6">
        <name>heme</name>
        <dbReference type="ChEBI" id="CHEBI:30413"/>
    </cofactor>
</comment>
<feature type="transmembrane region" description="Helical" evidence="8">
    <location>
        <begin position="6"/>
        <end position="26"/>
    </location>
</feature>
<dbReference type="PRINTS" id="PR00463">
    <property type="entry name" value="EP450I"/>
</dbReference>
<dbReference type="GO" id="GO:0004497">
    <property type="term" value="F:monooxygenase activity"/>
    <property type="evidence" value="ECO:0007669"/>
    <property type="project" value="UniProtKB-KW"/>
</dbReference>
<keyword evidence="8" id="KW-0812">Transmembrane</keyword>
<dbReference type="GO" id="GO:0016705">
    <property type="term" value="F:oxidoreductase activity, acting on paired donors, with incorporation or reduction of molecular oxygen"/>
    <property type="evidence" value="ECO:0007669"/>
    <property type="project" value="InterPro"/>
</dbReference>
<protein>
    <submittedName>
        <fullName evidence="9">Cytochrome P450</fullName>
    </submittedName>
</protein>
<evidence type="ECO:0000256" key="5">
    <source>
        <dbReference type="ARBA" id="ARBA00023004"/>
    </source>
</evidence>
<dbReference type="Proteomes" id="UP001327560">
    <property type="component" value="Chromosome 1"/>
</dbReference>
<dbReference type="EMBL" id="CP136890">
    <property type="protein sequence ID" value="WOK94772.1"/>
    <property type="molecule type" value="Genomic_DNA"/>
</dbReference>
<keyword evidence="10" id="KW-1185">Reference proteome</keyword>